<dbReference type="AlphaFoldDB" id="A0A813I7A0"/>
<name>A0A813I7A0_POLGL</name>
<reference evidence="1" key="1">
    <citation type="submission" date="2021-02" db="EMBL/GenBank/DDBJ databases">
        <authorList>
            <person name="Dougan E. K."/>
            <person name="Rhodes N."/>
            <person name="Thang M."/>
            <person name="Chan C."/>
        </authorList>
    </citation>
    <scope>NUCLEOTIDE SEQUENCE</scope>
</reference>
<organism evidence="1 2">
    <name type="scientific">Polarella glacialis</name>
    <name type="common">Dinoflagellate</name>
    <dbReference type="NCBI Taxonomy" id="89957"/>
    <lineage>
        <taxon>Eukaryota</taxon>
        <taxon>Sar</taxon>
        <taxon>Alveolata</taxon>
        <taxon>Dinophyceae</taxon>
        <taxon>Suessiales</taxon>
        <taxon>Suessiaceae</taxon>
        <taxon>Polarella</taxon>
    </lineage>
</organism>
<gene>
    <name evidence="1" type="ORF">PGLA2088_LOCUS5255</name>
</gene>
<dbReference type="EMBL" id="CAJNNW010004954">
    <property type="protein sequence ID" value="CAE8646939.1"/>
    <property type="molecule type" value="Genomic_DNA"/>
</dbReference>
<dbReference type="Proteomes" id="UP000626109">
    <property type="component" value="Unassembled WGS sequence"/>
</dbReference>
<evidence type="ECO:0000313" key="1">
    <source>
        <dbReference type="EMBL" id="CAE8646939.1"/>
    </source>
</evidence>
<accession>A0A813I7A0</accession>
<proteinExistence type="predicted"/>
<evidence type="ECO:0000313" key="2">
    <source>
        <dbReference type="Proteomes" id="UP000626109"/>
    </source>
</evidence>
<sequence>MTSSTRALRMESIVQEVDRILHPGSSMKPTEYRAKFDWHRDGTRVECKYAKLLWNNYFKRWTCRFSGIKLALPGVRSSAYFDELLLAIYSPRGIHVFRHNGTFGVSTNGKDTVHYGFSITVTGPVGQEDACSALDVILTKFEAGGCKQLARLLW</sequence>
<comment type="caution">
    <text evidence="1">The sequence shown here is derived from an EMBL/GenBank/DDBJ whole genome shotgun (WGS) entry which is preliminary data.</text>
</comment>
<protein>
    <submittedName>
        <fullName evidence="1">Uncharacterized protein</fullName>
    </submittedName>
</protein>